<dbReference type="RefSeq" id="XP_017776064.1">
    <property type="nucleotide sequence ID" value="XM_017920575.1"/>
</dbReference>
<dbReference type="PANTHER" id="PTHR13351">
    <property type="entry name" value="RENIN RECEPTOR"/>
    <property type="match status" value="1"/>
</dbReference>
<comment type="subcellular location">
    <subcellularLocation>
        <location evidence="2">Cell membrane</location>
        <topology evidence="2">Single-pass type I membrane protein</topology>
    </subcellularLocation>
    <subcellularLocation>
        <location evidence="1">Endoplasmic reticulum membrane</location>
        <topology evidence="1">Single-pass type I membrane protein</topology>
    </subcellularLocation>
    <subcellularLocation>
        <location evidence="3">Vesicle</location>
    </subcellularLocation>
</comment>
<sequence>MAELFLSYDLFRLCPGRNSVKMLKLAPIFCALLVSVYGAGEFSVLTHPGSTIFKGHDHIKESLLPEVYSAALGFTTEQNSNWQGMFLKDPFNLAKAIVTVAVDGVTEIGQTEGHHFPMKTDEGEEFLFETMSRRIQDRHPSTQSHLVRVDLSQGLKSILEVDAFKGVKDVAVDKEIKSALKLSVDEDRTFLEEMAFFNALIEKIEKGNIKKTNLPDVFWFKISSLHAISDLHGENSTETKEAKEILVNAIERMNAAFNKFYDGKVLVNVITSDTSHTRRVRRETEEKPDQFKTLNLSKDYDSNYPVIFNIILWFGVIMVFTLLAISLFIGNMDPGRDSIIYRMTNTRMKKDN</sequence>
<evidence type="ECO:0000313" key="15">
    <source>
        <dbReference type="Proteomes" id="UP000695000"/>
    </source>
</evidence>
<dbReference type="InterPro" id="IPR012493">
    <property type="entry name" value="Renin_rcpt"/>
</dbReference>
<dbReference type="InterPro" id="IPR057318">
    <property type="entry name" value="RENR_N"/>
</dbReference>
<dbReference type="Pfam" id="PF07850">
    <property type="entry name" value="Renin_r"/>
    <property type="match status" value="1"/>
</dbReference>
<evidence type="ECO:0000256" key="2">
    <source>
        <dbReference type="ARBA" id="ARBA00004251"/>
    </source>
</evidence>
<evidence type="ECO:0000256" key="7">
    <source>
        <dbReference type="ARBA" id="ARBA00022729"/>
    </source>
</evidence>
<keyword evidence="15" id="KW-1185">Reference proteome</keyword>
<protein>
    <submittedName>
        <fullName evidence="16">Renin receptor</fullName>
    </submittedName>
</protein>
<evidence type="ECO:0000256" key="11">
    <source>
        <dbReference type="ARBA" id="ARBA00023170"/>
    </source>
</evidence>
<keyword evidence="5" id="KW-0165">Cleavage on pair of basic residues</keyword>
<evidence type="ECO:0000256" key="8">
    <source>
        <dbReference type="ARBA" id="ARBA00022824"/>
    </source>
</evidence>
<accession>A0ABM1MNB4</accession>
<evidence type="ECO:0000256" key="4">
    <source>
        <dbReference type="ARBA" id="ARBA00022475"/>
    </source>
</evidence>
<evidence type="ECO:0000256" key="12">
    <source>
        <dbReference type="SAM" id="Phobius"/>
    </source>
</evidence>
<feature type="domain" description="Renin receptor N-terminal" evidence="14">
    <location>
        <begin position="39"/>
        <end position="273"/>
    </location>
</feature>
<evidence type="ECO:0000256" key="6">
    <source>
        <dbReference type="ARBA" id="ARBA00022692"/>
    </source>
</evidence>
<keyword evidence="11 16" id="KW-0675">Receptor</keyword>
<keyword evidence="8" id="KW-0256">Endoplasmic reticulum</keyword>
<keyword evidence="10 12" id="KW-0472">Membrane</keyword>
<evidence type="ECO:0000259" key="13">
    <source>
        <dbReference type="Pfam" id="PF07850"/>
    </source>
</evidence>
<keyword evidence="4" id="KW-1003">Cell membrane</keyword>
<keyword evidence="6 12" id="KW-0812">Transmembrane</keyword>
<evidence type="ECO:0000256" key="3">
    <source>
        <dbReference type="ARBA" id="ARBA00004373"/>
    </source>
</evidence>
<dbReference type="GeneID" id="108562278"/>
<evidence type="ECO:0000256" key="5">
    <source>
        <dbReference type="ARBA" id="ARBA00022685"/>
    </source>
</evidence>
<organism evidence="15 16">
    <name type="scientific">Nicrophorus vespilloides</name>
    <name type="common">Boreal carrion beetle</name>
    <dbReference type="NCBI Taxonomy" id="110193"/>
    <lineage>
        <taxon>Eukaryota</taxon>
        <taxon>Metazoa</taxon>
        <taxon>Ecdysozoa</taxon>
        <taxon>Arthropoda</taxon>
        <taxon>Hexapoda</taxon>
        <taxon>Insecta</taxon>
        <taxon>Pterygota</taxon>
        <taxon>Neoptera</taxon>
        <taxon>Endopterygota</taxon>
        <taxon>Coleoptera</taxon>
        <taxon>Polyphaga</taxon>
        <taxon>Staphyliniformia</taxon>
        <taxon>Silphidae</taxon>
        <taxon>Nicrophorinae</taxon>
        <taxon>Nicrophorus</taxon>
    </lineage>
</organism>
<proteinExistence type="predicted"/>
<name>A0ABM1MNB4_NICVS</name>
<dbReference type="Proteomes" id="UP000695000">
    <property type="component" value="Unplaced"/>
</dbReference>
<gene>
    <name evidence="16" type="primary">LOC108562278</name>
</gene>
<keyword evidence="7" id="KW-0732">Signal</keyword>
<dbReference type="InterPro" id="IPR056780">
    <property type="entry name" value="Renin_r_C"/>
</dbReference>
<evidence type="ECO:0000256" key="9">
    <source>
        <dbReference type="ARBA" id="ARBA00022989"/>
    </source>
</evidence>
<evidence type="ECO:0000259" key="14">
    <source>
        <dbReference type="Pfam" id="PF25294"/>
    </source>
</evidence>
<dbReference type="Pfam" id="PF25294">
    <property type="entry name" value="RENR_N"/>
    <property type="match status" value="1"/>
</dbReference>
<dbReference type="PANTHER" id="PTHR13351:SF1">
    <property type="entry name" value="RENIN RECEPTOR"/>
    <property type="match status" value="1"/>
</dbReference>
<evidence type="ECO:0000256" key="10">
    <source>
        <dbReference type="ARBA" id="ARBA00023136"/>
    </source>
</evidence>
<evidence type="ECO:0000256" key="1">
    <source>
        <dbReference type="ARBA" id="ARBA00004115"/>
    </source>
</evidence>
<reference evidence="16" key="1">
    <citation type="submission" date="2025-08" db="UniProtKB">
        <authorList>
            <consortium name="RefSeq"/>
        </authorList>
    </citation>
    <scope>IDENTIFICATION</scope>
    <source>
        <tissue evidence="16">Whole Larva</tissue>
    </source>
</reference>
<feature type="domain" description="Renin receptor-like C-terminal transmembrane spanning segment" evidence="13">
    <location>
        <begin position="283"/>
        <end position="351"/>
    </location>
</feature>
<keyword evidence="9 12" id="KW-1133">Transmembrane helix</keyword>
<feature type="transmembrane region" description="Helical" evidence="12">
    <location>
        <begin position="306"/>
        <end position="329"/>
    </location>
</feature>
<evidence type="ECO:0000313" key="16">
    <source>
        <dbReference type="RefSeq" id="XP_017776064.1"/>
    </source>
</evidence>